<dbReference type="Pfam" id="PF13590">
    <property type="entry name" value="DUF4136"/>
    <property type="match status" value="1"/>
</dbReference>
<evidence type="ECO:0000313" key="3">
    <source>
        <dbReference type="EMBL" id="QMW24396.1"/>
    </source>
</evidence>
<name>A0A7G5IM04_9SPHN</name>
<feature type="domain" description="DUF4136" evidence="2">
    <location>
        <begin position="40"/>
        <end position="196"/>
    </location>
</feature>
<dbReference type="Gene3D" id="3.30.160.670">
    <property type="match status" value="1"/>
</dbReference>
<protein>
    <submittedName>
        <fullName evidence="3">DUF4136 domain-containing protein</fullName>
    </submittedName>
</protein>
<evidence type="ECO:0000259" key="2">
    <source>
        <dbReference type="Pfam" id="PF13590"/>
    </source>
</evidence>
<keyword evidence="4" id="KW-1185">Reference proteome</keyword>
<dbReference type="AlphaFoldDB" id="A0A7G5IM04"/>
<feature type="chain" id="PRO_5029019284" evidence="1">
    <location>
        <begin position="21"/>
        <end position="213"/>
    </location>
</feature>
<dbReference type="PROSITE" id="PS51257">
    <property type="entry name" value="PROKAR_LIPOPROTEIN"/>
    <property type="match status" value="1"/>
</dbReference>
<dbReference type="InterPro" id="IPR025411">
    <property type="entry name" value="DUF4136"/>
</dbReference>
<dbReference type="KEGG" id="sand:H3309_08080"/>
<dbReference type="RefSeq" id="WP_182298274.1">
    <property type="nucleotide sequence ID" value="NZ_CP059851.1"/>
</dbReference>
<dbReference type="EMBL" id="CP059851">
    <property type="protein sequence ID" value="QMW24396.1"/>
    <property type="molecule type" value="Genomic_DNA"/>
</dbReference>
<gene>
    <name evidence="3" type="ORF">H3309_08080</name>
</gene>
<sequence length="213" mass="23130">MLRSPLVKIALPLVALSMLAACTTTFDARVSRFQALPAPSGQSFAIEAADKSKAGSLEFATYAALVSQRLQAAGFAPAENPAAATLIVKFDYGVGDGREKVETRPGPAFGGFYGGWHRGYYRPYWGGYYDPFWGGPGWNNEVYSYTLYPSHVSMRINRASDSQSLFEGRAESAARSNDLTRLVPNLVDAMFTNFPGRSGEVVKVSIPQAPKRS</sequence>
<feature type="signal peptide" evidence="1">
    <location>
        <begin position="1"/>
        <end position="20"/>
    </location>
</feature>
<reference evidence="3 4" key="1">
    <citation type="submission" date="2020-07" db="EMBL/GenBank/DDBJ databases">
        <title>Complete genome sequence for Sandaracinobacter sp. M6.</title>
        <authorList>
            <person name="Tang Y."/>
            <person name="Liu Q."/>
            <person name="Guo Z."/>
            <person name="Lei P."/>
            <person name="Huang B."/>
        </authorList>
    </citation>
    <scope>NUCLEOTIDE SEQUENCE [LARGE SCALE GENOMIC DNA]</scope>
    <source>
        <strain evidence="3 4">M6</strain>
    </source>
</reference>
<evidence type="ECO:0000313" key="4">
    <source>
        <dbReference type="Proteomes" id="UP000515292"/>
    </source>
</evidence>
<dbReference type="Proteomes" id="UP000515292">
    <property type="component" value="Chromosome"/>
</dbReference>
<keyword evidence="1" id="KW-0732">Signal</keyword>
<organism evidence="3 4">
    <name type="scientific">Sandaracinobacteroides saxicola</name>
    <dbReference type="NCBI Taxonomy" id="2759707"/>
    <lineage>
        <taxon>Bacteria</taxon>
        <taxon>Pseudomonadati</taxon>
        <taxon>Pseudomonadota</taxon>
        <taxon>Alphaproteobacteria</taxon>
        <taxon>Sphingomonadales</taxon>
        <taxon>Sphingosinicellaceae</taxon>
        <taxon>Sandaracinobacteroides</taxon>
    </lineage>
</organism>
<proteinExistence type="predicted"/>
<evidence type="ECO:0000256" key="1">
    <source>
        <dbReference type="SAM" id="SignalP"/>
    </source>
</evidence>
<accession>A0A7G5IM04</accession>